<dbReference type="EC" id="2.3.1.-" evidence="2"/>
<gene>
    <name evidence="3" type="ORF">MNB_SUP05-SYMBIONT-4-426</name>
    <name evidence="2" type="ORF">MNB_SUP05-SYMBIONT-4-885</name>
</gene>
<dbReference type="Gene3D" id="3.40.630.30">
    <property type="match status" value="1"/>
</dbReference>
<dbReference type="CDD" id="cd04301">
    <property type="entry name" value="NAT_SF"/>
    <property type="match status" value="1"/>
</dbReference>
<dbReference type="EMBL" id="FPHY01000027">
    <property type="protein sequence ID" value="SFV85418.1"/>
    <property type="molecule type" value="Genomic_DNA"/>
</dbReference>
<evidence type="ECO:0000313" key="3">
    <source>
        <dbReference type="EMBL" id="SFV86509.1"/>
    </source>
</evidence>
<dbReference type="InterPro" id="IPR016181">
    <property type="entry name" value="Acyl_CoA_acyltransferase"/>
</dbReference>
<dbReference type="NCBIfam" id="TIGR01575">
    <property type="entry name" value="rimI"/>
    <property type="match status" value="1"/>
</dbReference>
<dbReference type="Pfam" id="PF00583">
    <property type="entry name" value="Acetyltransf_1"/>
    <property type="match status" value="1"/>
</dbReference>
<sequence>MDADAYREKNKFYKASIMSISFNLFTPKDINKVLAIEQLAYKYPWNKRQFTQSLANQNTLAHLILNDNKIVGYSIALHTPDFTDLLNICIHPDYHHQGLGGQLFNHLLTSSEIHTVFIEVRVSNYNALFFYEKLGFEVINMRKKYYSNGEDAKILRFTTID</sequence>
<dbReference type="InterPro" id="IPR050276">
    <property type="entry name" value="MshD_Acetyltransferase"/>
</dbReference>
<organism evidence="2">
    <name type="scientific">hydrothermal vent metagenome</name>
    <dbReference type="NCBI Taxonomy" id="652676"/>
    <lineage>
        <taxon>unclassified sequences</taxon>
        <taxon>metagenomes</taxon>
        <taxon>ecological metagenomes</taxon>
    </lineage>
</organism>
<protein>
    <submittedName>
        <fullName evidence="2">Ribosomal-protein-S18p-alanine acetyltransferase</fullName>
        <ecNumber evidence="2">2.3.1.-</ecNumber>
    </submittedName>
</protein>
<dbReference type="PANTHER" id="PTHR43617">
    <property type="entry name" value="L-AMINO ACID N-ACETYLTRANSFERASE"/>
    <property type="match status" value="1"/>
</dbReference>
<evidence type="ECO:0000313" key="2">
    <source>
        <dbReference type="EMBL" id="SFV85418.1"/>
    </source>
</evidence>
<dbReference type="PROSITE" id="PS51186">
    <property type="entry name" value="GNAT"/>
    <property type="match status" value="1"/>
</dbReference>
<keyword evidence="2" id="KW-0808">Transferase</keyword>
<evidence type="ECO:0000259" key="1">
    <source>
        <dbReference type="PROSITE" id="PS51186"/>
    </source>
</evidence>
<keyword evidence="2" id="KW-0012">Acyltransferase</keyword>
<dbReference type="AlphaFoldDB" id="A0A1W1DUG3"/>
<dbReference type="GO" id="GO:0008999">
    <property type="term" value="F:protein-N-terminal-alanine acetyltransferase activity"/>
    <property type="evidence" value="ECO:0007669"/>
    <property type="project" value="TreeGrafter"/>
</dbReference>
<dbReference type="InterPro" id="IPR006464">
    <property type="entry name" value="AcTrfase_RimI/Ard1"/>
</dbReference>
<dbReference type="EMBL" id="FPHY01000085">
    <property type="protein sequence ID" value="SFV86509.1"/>
    <property type="molecule type" value="Genomic_DNA"/>
</dbReference>
<feature type="domain" description="N-acetyltransferase" evidence="1">
    <location>
        <begin position="20"/>
        <end position="160"/>
    </location>
</feature>
<reference evidence="2" key="1">
    <citation type="submission" date="2016-10" db="EMBL/GenBank/DDBJ databases">
        <authorList>
            <person name="de Groot N.N."/>
        </authorList>
    </citation>
    <scope>NUCLEOTIDE SEQUENCE</scope>
</reference>
<name>A0A1W1DUG3_9ZZZZ</name>
<dbReference type="PANTHER" id="PTHR43617:SF20">
    <property type="entry name" value="N-ALPHA-ACETYLTRANSFERASE RIMI"/>
    <property type="match status" value="1"/>
</dbReference>
<accession>A0A1W1DUG3</accession>
<dbReference type="InterPro" id="IPR000182">
    <property type="entry name" value="GNAT_dom"/>
</dbReference>
<proteinExistence type="predicted"/>
<dbReference type="SUPFAM" id="SSF55729">
    <property type="entry name" value="Acyl-CoA N-acyltransferases (Nat)"/>
    <property type="match status" value="1"/>
</dbReference>